<proteinExistence type="inferred from homology"/>
<dbReference type="PROSITE" id="PS51379">
    <property type="entry name" value="4FE4S_FER_2"/>
    <property type="match status" value="2"/>
</dbReference>
<dbReference type="Gene3D" id="3.40.109.10">
    <property type="entry name" value="NADH Oxidase"/>
    <property type="match status" value="1"/>
</dbReference>
<name>A0A562S834_9BACT</name>
<keyword evidence="5" id="KW-0411">Iron-sulfur</keyword>
<dbReference type="InterPro" id="IPR017900">
    <property type="entry name" value="4Fe4S_Fe_S_CS"/>
</dbReference>
<evidence type="ECO:0000313" key="8">
    <source>
        <dbReference type="Proteomes" id="UP000318307"/>
    </source>
</evidence>
<comment type="caution">
    <text evidence="7">The sequence shown here is derived from an EMBL/GenBank/DDBJ whole genome shotgun (WGS) entry which is preliminary data.</text>
</comment>
<keyword evidence="4" id="KW-0408">Iron</keyword>
<keyword evidence="8" id="KW-1185">Reference proteome</keyword>
<evidence type="ECO:0000256" key="5">
    <source>
        <dbReference type="ARBA" id="ARBA00023014"/>
    </source>
</evidence>
<evidence type="ECO:0000256" key="3">
    <source>
        <dbReference type="ARBA" id="ARBA00023002"/>
    </source>
</evidence>
<dbReference type="PANTHER" id="PTHR43673">
    <property type="entry name" value="NAD(P)H NITROREDUCTASE YDGI-RELATED"/>
    <property type="match status" value="1"/>
</dbReference>
<dbReference type="SUPFAM" id="SSF55469">
    <property type="entry name" value="FMN-dependent nitroreductase-like"/>
    <property type="match status" value="1"/>
</dbReference>
<dbReference type="InterPro" id="IPR029479">
    <property type="entry name" value="Nitroreductase"/>
</dbReference>
<dbReference type="PANTHER" id="PTHR43673:SF10">
    <property type="entry name" value="NADH DEHYDROGENASE_NAD(P)H NITROREDUCTASE XCC3605-RELATED"/>
    <property type="match status" value="1"/>
</dbReference>
<dbReference type="InterPro" id="IPR000415">
    <property type="entry name" value="Nitroreductase-like"/>
</dbReference>
<evidence type="ECO:0000256" key="2">
    <source>
        <dbReference type="ARBA" id="ARBA00022723"/>
    </source>
</evidence>
<keyword evidence="3" id="KW-0560">Oxidoreductase</keyword>
<organism evidence="7 8">
    <name type="scientific">Desulfobotulus alkaliphilus</name>
    <dbReference type="NCBI Taxonomy" id="622671"/>
    <lineage>
        <taxon>Bacteria</taxon>
        <taxon>Pseudomonadati</taxon>
        <taxon>Thermodesulfobacteriota</taxon>
        <taxon>Desulfobacteria</taxon>
        <taxon>Desulfobacterales</taxon>
        <taxon>Desulfobacteraceae</taxon>
        <taxon>Desulfobotulus</taxon>
    </lineage>
</organism>
<feature type="domain" description="4Fe-4S ferredoxin-type" evidence="6">
    <location>
        <begin position="35"/>
        <end position="67"/>
    </location>
</feature>
<dbReference type="Proteomes" id="UP000318307">
    <property type="component" value="Unassembled WGS sequence"/>
</dbReference>
<dbReference type="PROSITE" id="PS00198">
    <property type="entry name" value="4FE4S_FER_1"/>
    <property type="match status" value="1"/>
</dbReference>
<dbReference type="RefSeq" id="WP_144681986.1">
    <property type="nucleotide sequence ID" value="NZ_VLLC01000002.1"/>
</dbReference>
<reference evidence="7 8" key="1">
    <citation type="submission" date="2019-07" db="EMBL/GenBank/DDBJ databases">
        <title>Genome sequencing of 100 strains of the haloalkaliphilic chemolithoautotrophic sulfur-oxidizing bacterium Thioalkalivibrio.</title>
        <authorList>
            <person name="Muyzer G."/>
        </authorList>
    </citation>
    <scope>NUCLEOTIDE SEQUENCE [LARGE SCALE GENOMIC DNA]</scope>
    <source>
        <strain evidence="7 8">ASO4-4</strain>
    </source>
</reference>
<dbReference type="Pfam" id="PF00881">
    <property type="entry name" value="Nitroreductase"/>
    <property type="match status" value="1"/>
</dbReference>
<dbReference type="SUPFAM" id="SSF54862">
    <property type="entry name" value="4Fe-4S ferredoxins"/>
    <property type="match status" value="1"/>
</dbReference>
<gene>
    <name evidence="7" type="ORF">LZ24_00506</name>
</gene>
<protein>
    <submittedName>
        <fullName evidence="7">Nitroreductase</fullName>
    </submittedName>
</protein>
<evidence type="ECO:0000256" key="1">
    <source>
        <dbReference type="ARBA" id="ARBA00007118"/>
    </source>
</evidence>
<dbReference type="OrthoDB" id="368873at2"/>
<dbReference type="CDD" id="cd02143">
    <property type="entry name" value="nitroreductase_FeS-like"/>
    <property type="match status" value="1"/>
</dbReference>
<keyword evidence="2" id="KW-0479">Metal-binding</keyword>
<dbReference type="GO" id="GO:0016491">
    <property type="term" value="F:oxidoreductase activity"/>
    <property type="evidence" value="ECO:0007669"/>
    <property type="project" value="UniProtKB-KW"/>
</dbReference>
<dbReference type="Gene3D" id="3.30.70.20">
    <property type="match status" value="1"/>
</dbReference>
<dbReference type="AlphaFoldDB" id="A0A562S834"/>
<sequence length="276" mass="30080">MSTAFVTIDPDLCNKDGICAAECPVKILGFPKKGEMPALVPGGEALCIRCGHCVSVCPTAAIRLNFLAPEDCIPVDRELLPGEKATKHLLATRRSIRNYKKESVDKARLEELLQTASCAPTGHNSRCVQWQVIYDTDEVRRLTAMVADWMRYMIKEQPAMAKAFHLEETVAGFDLGLDVICRDAPHIVIACAHKAAPTAAIDCATALAYLEVAAPSMGLGTCWAGFFNIAATFWPPLKEALALPKGVNNHGAVLVGTPRFRYHRIPPREAAAITWK</sequence>
<dbReference type="GO" id="GO:0051536">
    <property type="term" value="F:iron-sulfur cluster binding"/>
    <property type="evidence" value="ECO:0007669"/>
    <property type="project" value="UniProtKB-KW"/>
</dbReference>
<dbReference type="GO" id="GO:0046872">
    <property type="term" value="F:metal ion binding"/>
    <property type="evidence" value="ECO:0007669"/>
    <property type="project" value="UniProtKB-KW"/>
</dbReference>
<comment type="similarity">
    <text evidence="1">Belongs to the nitroreductase family.</text>
</comment>
<evidence type="ECO:0000256" key="4">
    <source>
        <dbReference type="ARBA" id="ARBA00023004"/>
    </source>
</evidence>
<dbReference type="EMBL" id="VLLC01000002">
    <property type="protein sequence ID" value="TWI76884.1"/>
    <property type="molecule type" value="Genomic_DNA"/>
</dbReference>
<evidence type="ECO:0000313" key="7">
    <source>
        <dbReference type="EMBL" id="TWI76884.1"/>
    </source>
</evidence>
<accession>A0A562S834</accession>
<dbReference type="InterPro" id="IPR017896">
    <property type="entry name" value="4Fe4S_Fe-S-bd"/>
</dbReference>
<evidence type="ECO:0000259" key="6">
    <source>
        <dbReference type="PROSITE" id="PS51379"/>
    </source>
</evidence>
<feature type="domain" description="4Fe-4S ferredoxin-type" evidence="6">
    <location>
        <begin position="4"/>
        <end position="33"/>
    </location>
</feature>
<dbReference type="Pfam" id="PF13187">
    <property type="entry name" value="Fer4_9"/>
    <property type="match status" value="1"/>
</dbReference>